<reference evidence="1 2" key="1">
    <citation type="journal article" date="2016" name="Arch. Microbiol.">
        <title>Streptomyces zhihengii sp. nov., isolated from rhizospheric soil of Psammosilene tunicoides.</title>
        <authorList>
            <person name="Huang M.J."/>
            <person name="Fei J.J."/>
            <person name="Salam N."/>
            <person name="Kim C.J."/>
            <person name="Hozzein W.N."/>
            <person name="Xiao M."/>
            <person name="Huang H.Q."/>
            <person name="Li W.J."/>
        </authorList>
    </citation>
    <scope>NUCLEOTIDE SEQUENCE [LARGE SCALE GENOMIC DNA]</scope>
    <source>
        <strain evidence="1 2">YIM T102</strain>
    </source>
</reference>
<protein>
    <recommendedName>
        <fullName evidence="3">Cysteine-rich protein</fullName>
    </recommendedName>
</protein>
<dbReference type="EMBL" id="JAFEJA010000001">
    <property type="protein sequence ID" value="MBM9621529.1"/>
    <property type="molecule type" value="Genomic_DNA"/>
</dbReference>
<evidence type="ECO:0008006" key="3">
    <source>
        <dbReference type="Google" id="ProtNLM"/>
    </source>
</evidence>
<proteinExistence type="predicted"/>
<keyword evidence="2" id="KW-1185">Reference proteome</keyword>
<dbReference type="RefSeq" id="WP_205375375.1">
    <property type="nucleotide sequence ID" value="NZ_JAFEJA010000001.1"/>
</dbReference>
<evidence type="ECO:0000313" key="1">
    <source>
        <dbReference type="EMBL" id="MBM9621529.1"/>
    </source>
</evidence>
<gene>
    <name evidence="1" type="ORF">JE024_22875</name>
</gene>
<name>A0ABS2UVN0_9ACTN</name>
<comment type="caution">
    <text evidence="1">The sequence shown here is derived from an EMBL/GenBank/DDBJ whole genome shotgun (WGS) entry which is preliminary data.</text>
</comment>
<organism evidence="1 2">
    <name type="scientific">Streptomyces zhihengii</name>
    <dbReference type="NCBI Taxonomy" id="1818004"/>
    <lineage>
        <taxon>Bacteria</taxon>
        <taxon>Bacillati</taxon>
        <taxon>Actinomycetota</taxon>
        <taxon>Actinomycetes</taxon>
        <taxon>Kitasatosporales</taxon>
        <taxon>Streptomycetaceae</taxon>
        <taxon>Streptomyces</taxon>
    </lineage>
</organism>
<accession>A0ABS2UVN0</accession>
<sequence>MNEYNDCIFDGCAKPQRRRGYCHGHASQLQRGEELKALRSYTTKAPLYCSVKDCLRGHHSNGYCEQHSYQLRNGQELRPIKKYSKGIRS</sequence>
<dbReference type="Proteomes" id="UP000664109">
    <property type="component" value="Unassembled WGS sequence"/>
</dbReference>
<evidence type="ECO:0000313" key="2">
    <source>
        <dbReference type="Proteomes" id="UP000664109"/>
    </source>
</evidence>